<dbReference type="AlphaFoldDB" id="A0A9J6GM19"/>
<gene>
    <name evidence="1" type="ORF">HPB48_007908</name>
</gene>
<dbReference type="OrthoDB" id="6422574at2759"/>
<dbReference type="EMBL" id="JABSTR010000007">
    <property type="protein sequence ID" value="KAH9375583.1"/>
    <property type="molecule type" value="Genomic_DNA"/>
</dbReference>
<keyword evidence="2" id="KW-1185">Reference proteome</keyword>
<sequence>MAEGKPAVPAAGAKWKALEMSTKRAILSELSQGVKNCQLVNTHGVSKSTILMIPKNKDKLVSADANSTDREHLWKPTNADVEDALLMGFAD</sequence>
<evidence type="ECO:0000313" key="1">
    <source>
        <dbReference type="EMBL" id="KAH9375583.1"/>
    </source>
</evidence>
<evidence type="ECO:0008006" key="3">
    <source>
        <dbReference type="Google" id="ProtNLM"/>
    </source>
</evidence>
<reference evidence="1 2" key="1">
    <citation type="journal article" date="2020" name="Cell">
        <title>Large-Scale Comparative Analyses of Tick Genomes Elucidate Their Genetic Diversity and Vector Capacities.</title>
        <authorList>
            <consortium name="Tick Genome and Microbiome Consortium (TIGMIC)"/>
            <person name="Jia N."/>
            <person name="Wang J."/>
            <person name="Shi W."/>
            <person name="Du L."/>
            <person name="Sun Y."/>
            <person name="Zhan W."/>
            <person name="Jiang J.F."/>
            <person name="Wang Q."/>
            <person name="Zhang B."/>
            <person name="Ji P."/>
            <person name="Bell-Sakyi L."/>
            <person name="Cui X.M."/>
            <person name="Yuan T.T."/>
            <person name="Jiang B.G."/>
            <person name="Yang W.F."/>
            <person name="Lam T.T."/>
            <person name="Chang Q.C."/>
            <person name="Ding S.J."/>
            <person name="Wang X.J."/>
            <person name="Zhu J.G."/>
            <person name="Ruan X.D."/>
            <person name="Zhao L."/>
            <person name="Wei J.T."/>
            <person name="Ye R.Z."/>
            <person name="Que T.C."/>
            <person name="Du C.H."/>
            <person name="Zhou Y.H."/>
            <person name="Cheng J.X."/>
            <person name="Dai P.F."/>
            <person name="Guo W.B."/>
            <person name="Han X.H."/>
            <person name="Huang E.J."/>
            <person name="Li L.F."/>
            <person name="Wei W."/>
            <person name="Gao Y.C."/>
            <person name="Liu J.Z."/>
            <person name="Shao H.Z."/>
            <person name="Wang X."/>
            <person name="Wang C.C."/>
            <person name="Yang T.C."/>
            <person name="Huo Q.B."/>
            <person name="Li W."/>
            <person name="Chen H.Y."/>
            <person name="Chen S.E."/>
            <person name="Zhou L.G."/>
            <person name="Ni X.B."/>
            <person name="Tian J.H."/>
            <person name="Sheng Y."/>
            <person name="Liu T."/>
            <person name="Pan Y.S."/>
            <person name="Xia L.Y."/>
            <person name="Li J."/>
            <person name="Zhao F."/>
            <person name="Cao W.C."/>
        </authorList>
    </citation>
    <scope>NUCLEOTIDE SEQUENCE [LARGE SCALE GENOMIC DNA]</scope>
    <source>
        <strain evidence="1">HaeL-2018</strain>
    </source>
</reference>
<dbReference type="VEuPathDB" id="VectorBase:HLOH_042626"/>
<accession>A0A9J6GM19</accession>
<name>A0A9J6GM19_HAELO</name>
<dbReference type="Proteomes" id="UP000821853">
    <property type="component" value="Chromosome 5"/>
</dbReference>
<evidence type="ECO:0000313" key="2">
    <source>
        <dbReference type="Proteomes" id="UP000821853"/>
    </source>
</evidence>
<comment type="caution">
    <text evidence="1">The sequence shown here is derived from an EMBL/GenBank/DDBJ whole genome shotgun (WGS) entry which is preliminary data.</text>
</comment>
<proteinExistence type="predicted"/>
<dbReference type="Gene3D" id="1.10.10.60">
    <property type="entry name" value="Homeodomain-like"/>
    <property type="match status" value="1"/>
</dbReference>
<organism evidence="1 2">
    <name type="scientific">Haemaphysalis longicornis</name>
    <name type="common">Bush tick</name>
    <dbReference type="NCBI Taxonomy" id="44386"/>
    <lineage>
        <taxon>Eukaryota</taxon>
        <taxon>Metazoa</taxon>
        <taxon>Ecdysozoa</taxon>
        <taxon>Arthropoda</taxon>
        <taxon>Chelicerata</taxon>
        <taxon>Arachnida</taxon>
        <taxon>Acari</taxon>
        <taxon>Parasitiformes</taxon>
        <taxon>Ixodida</taxon>
        <taxon>Ixodoidea</taxon>
        <taxon>Ixodidae</taxon>
        <taxon>Haemaphysalinae</taxon>
        <taxon>Haemaphysalis</taxon>
    </lineage>
</organism>
<protein>
    <recommendedName>
        <fullName evidence="3">HTH psq-type domain-containing protein</fullName>
    </recommendedName>
</protein>